<dbReference type="NCBIfam" id="TIGR04211">
    <property type="entry name" value="SH3_and_anchor"/>
    <property type="match status" value="1"/>
</dbReference>
<evidence type="ECO:0000256" key="5">
    <source>
        <dbReference type="ARBA" id="ARBA00023136"/>
    </source>
</evidence>
<evidence type="ECO:0000259" key="8">
    <source>
        <dbReference type="PROSITE" id="PS51781"/>
    </source>
</evidence>
<evidence type="ECO:0000313" key="9">
    <source>
        <dbReference type="EMBL" id="SFV81187.1"/>
    </source>
</evidence>
<evidence type="ECO:0000256" key="4">
    <source>
        <dbReference type="ARBA" id="ARBA00022989"/>
    </source>
</evidence>
<dbReference type="EMBL" id="FPHW01000065">
    <property type="protein sequence ID" value="SFV83764.1"/>
    <property type="molecule type" value="Genomic_DNA"/>
</dbReference>
<feature type="domain" description="SH3b" evidence="8">
    <location>
        <begin position="5"/>
        <end position="71"/>
    </location>
</feature>
<organism evidence="10">
    <name type="scientific">hydrothermal vent metagenome</name>
    <dbReference type="NCBI Taxonomy" id="652676"/>
    <lineage>
        <taxon>unclassified sequences</taxon>
        <taxon>metagenomes</taxon>
        <taxon>ecological metagenomes</taxon>
    </lineage>
</organism>
<dbReference type="AlphaFoldDB" id="A0A1W1DQY6"/>
<dbReference type="PROSITE" id="PS51781">
    <property type="entry name" value="SH3B"/>
    <property type="match status" value="1"/>
</dbReference>
<proteinExistence type="predicted"/>
<dbReference type="Pfam" id="PF08239">
    <property type="entry name" value="SH3_3"/>
    <property type="match status" value="1"/>
</dbReference>
<dbReference type="EMBL" id="FPHT01000158">
    <property type="protein sequence ID" value="SFV81187.1"/>
    <property type="molecule type" value="Genomic_DNA"/>
</dbReference>
<feature type="coiled-coil region" evidence="6">
    <location>
        <begin position="91"/>
        <end position="163"/>
    </location>
</feature>
<keyword evidence="3" id="KW-0732">Signal</keyword>
<sequence>MASAQSYVYVTDMVDIPMRSENKIQSNPSNLLRMLPSGTKLEILSTESGWTKVKFEKTTGWMISRYLTSKPPAQAQLEKLRQTYNANKLLIGKQSKRNAELEAQVKELQIQATMLSVQTSKSQAEKEHIEQVYKDALKLEHSNEKLKTEALQLKTEIQLLQNNNTAGQEASSRNWFIVGAIVLFFGFIMGFVFPKRSNQRRF</sequence>
<dbReference type="GO" id="GO:0016020">
    <property type="term" value="C:membrane"/>
    <property type="evidence" value="ECO:0007669"/>
    <property type="project" value="UniProtKB-SubCell"/>
</dbReference>
<gene>
    <name evidence="9" type="ORF">MNB_SUP05-12-64</name>
    <name evidence="10" type="ORF">MNB_SUP05-7-234</name>
</gene>
<feature type="transmembrane region" description="Helical" evidence="7">
    <location>
        <begin position="175"/>
        <end position="193"/>
    </location>
</feature>
<evidence type="ECO:0000256" key="6">
    <source>
        <dbReference type="SAM" id="Coils"/>
    </source>
</evidence>
<comment type="subcellular location">
    <subcellularLocation>
        <location evidence="1">Membrane</location>
        <topology evidence="1">Single-pass membrane protein</topology>
    </subcellularLocation>
</comment>
<dbReference type="InterPro" id="IPR003646">
    <property type="entry name" value="SH3-like_bac-type"/>
</dbReference>
<evidence type="ECO:0000256" key="7">
    <source>
        <dbReference type="SAM" id="Phobius"/>
    </source>
</evidence>
<accession>A0A1W1DQY6</accession>
<dbReference type="InterPro" id="IPR016476">
    <property type="entry name" value="SH3_dom_pro"/>
</dbReference>
<evidence type="ECO:0000313" key="10">
    <source>
        <dbReference type="EMBL" id="SFV83764.1"/>
    </source>
</evidence>
<keyword evidence="5 7" id="KW-0472">Membrane</keyword>
<name>A0A1W1DQY6_9ZZZZ</name>
<keyword evidence="6" id="KW-0175">Coiled coil</keyword>
<protein>
    <recommendedName>
        <fullName evidence="8">SH3b domain-containing protein</fullName>
    </recommendedName>
</protein>
<evidence type="ECO:0000256" key="2">
    <source>
        <dbReference type="ARBA" id="ARBA00022692"/>
    </source>
</evidence>
<dbReference type="Gene3D" id="2.30.30.40">
    <property type="entry name" value="SH3 Domains"/>
    <property type="match status" value="1"/>
</dbReference>
<evidence type="ECO:0000256" key="3">
    <source>
        <dbReference type="ARBA" id="ARBA00022729"/>
    </source>
</evidence>
<keyword evidence="2 7" id="KW-0812">Transmembrane</keyword>
<evidence type="ECO:0000256" key="1">
    <source>
        <dbReference type="ARBA" id="ARBA00004167"/>
    </source>
</evidence>
<reference evidence="10" key="1">
    <citation type="submission" date="2016-10" db="EMBL/GenBank/DDBJ databases">
        <authorList>
            <person name="de Groot N.N."/>
        </authorList>
    </citation>
    <scope>NUCLEOTIDE SEQUENCE</scope>
</reference>
<keyword evidence="4 7" id="KW-1133">Transmembrane helix</keyword>